<keyword evidence="9" id="KW-0805">Transcription regulation</keyword>
<dbReference type="SUPFAM" id="SSF51045">
    <property type="entry name" value="WW domain"/>
    <property type="match status" value="2"/>
</dbReference>
<evidence type="ECO:0000256" key="12">
    <source>
        <dbReference type="ARBA" id="ARBA00023242"/>
    </source>
</evidence>
<evidence type="ECO:0000256" key="9">
    <source>
        <dbReference type="ARBA" id="ARBA00023015"/>
    </source>
</evidence>
<name>A0A6P8YFI9_THRPL</name>
<evidence type="ECO:0000256" key="15">
    <source>
        <dbReference type="SAM" id="MobiDB-lite"/>
    </source>
</evidence>
<keyword evidence="7" id="KW-0677">Repeat</keyword>
<evidence type="ECO:0000259" key="16">
    <source>
        <dbReference type="PROSITE" id="PS50020"/>
    </source>
</evidence>
<dbReference type="OrthoDB" id="2020426at2759"/>
<keyword evidence="11" id="KW-0804">Transcription</keyword>
<dbReference type="PROSITE" id="PS50020">
    <property type="entry name" value="WW_DOMAIN_2"/>
    <property type="match status" value="2"/>
</dbReference>
<evidence type="ECO:0000256" key="2">
    <source>
        <dbReference type="ARBA" id="ARBA00004282"/>
    </source>
</evidence>
<dbReference type="InterPro" id="IPR051583">
    <property type="entry name" value="YAP1"/>
</dbReference>
<gene>
    <name evidence="18" type="primary">LOC117641761</name>
</gene>
<dbReference type="RefSeq" id="XP_034235246.1">
    <property type="nucleotide sequence ID" value="XM_034379355.1"/>
</dbReference>
<dbReference type="InterPro" id="IPR036020">
    <property type="entry name" value="WW_dom_sf"/>
</dbReference>
<feature type="region of interest" description="Disordered" evidence="15">
    <location>
        <begin position="48"/>
        <end position="80"/>
    </location>
</feature>
<dbReference type="GO" id="GO:0005737">
    <property type="term" value="C:cytoplasm"/>
    <property type="evidence" value="ECO:0007669"/>
    <property type="project" value="UniProtKB-SubCell"/>
</dbReference>
<evidence type="ECO:0000313" key="18">
    <source>
        <dbReference type="RefSeq" id="XP_034235246.1"/>
    </source>
</evidence>
<evidence type="ECO:0000256" key="11">
    <source>
        <dbReference type="ARBA" id="ARBA00023163"/>
    </source>
</evidence>
<keyword evidence="10" id="KW-0010">Activator</keyword>
<dbReference type="FunFam" id="2.20.70.10:FF:000012">
    <property type="entry name" value="transcriptional coactivator YAP1 isoform X2"/>
    <property type="match status" value="1"/>
</dbReference>
<evidence type="ECO:0000256" key="4">
    <source>
        <dbReference type="ARBA" id="ARBA00022490"/>
    </source>
</evidence>
<dbReference type="GeneID" id="117641761"/>
<dbReference type="Gene3D" id="6.20.430.10">
    <property type="match status" value="1"/>
</dbReference>
<dbReference type="Pfam" id="PF00397">
    <property type="entry name" value="WW"/>
    <property type="match status" value="2"/>
</dbReference>
<keyword evidence="8" id="KW-0965">Cell junction</keyword>
<evidence type="ECO:0000256" key="6">
    <source>
        <dbReference type="ARBA" id="ARBA00022553"/>
    </source>
</evidence>
<comment type="subcellular location">
    <subcellularLocation>
        <location evidence="2">Cell junction</location>
    </subcellularLocation>
    <subcellularLocation>
        <location evidence="3">Cytoplasm</location>
    </subcellularLocation>
    <subcellularLocation>
        <location evidence="1">Nucleus</location>
    </subcellularLocation>
</comment>
<feature type="domain" description="WW" evidence="16">
    <location>
        <begin position="170"/>
        <end position="203"/>
    </location>
</feature>
<evidence type="ECO:0000256" key="14">
    <source>
        <dbReference type="SAM" id="Coils"/>
    </source>
</evidence>
<feature type="region of interest" description="Disordered" evidence="15">
    <location>
        <begin position="198"/>
        <end position="263"/>
    </location>
</feature>
<dbReference type="SMART" id="SM00456">
    <property type="entry name" value="WW"/>
    <property type="match status" value="2"/>
</dbReference>
<keyword evidence="4" id="KW-0963">Cytoplasm</keyword>
<dbReference type="GO" id="GO:0045944">
    <property type="term" value="P:positive regulation of transcription by RNA polymerase II"/>
    <property type="evidence" value="ECO:0007669"/>
    <property type="project" value="TreeGrafter"/>
</dbReference>
<dbReference type="GO" id="GO:0035329">
    <property type="term" value="P:hippo signaling"/>
    <property type="evidence" value="ECO:0007669"/>
    <property type="project" value="TreeGrafter"/>
</dbReference>
<feature type="compositionally biased region" description="Low complexity" evidence="15">
    <location>
        <begin position="408"/>
        <end position="417"/>
    </location>
</feature>
<dbReference type="CTD" id="37851"/>
<proteinExistence type="inferred from homology"/>
<sequence length="463" mass="49997">MSLNRVSGEKQPEVVVERDTESELQALFEIVLKPDSKRPLQKPMIMRKLPNSFFNPPSTGSKSPSVSHSRENSGDSAFGNALGAGVAPVAVAPVASVSPGLPTGLPTGLPISHPRHHSSPASLQQTYAHGPSGQQAGGAGQAGQGPASPVQPIQHLKARSYDMTQVDELGPLPPGWEKAHTHEGQVYFLNHTTQTTTWEDPRKSLAAQAQRQQQRSAELLSSPPTLALAHPHPAASPLPKATTPKPASPAPNDLGPLPDGWEEAATPEGEIYYIDHKTHSTSWFDPRIPSHLQRAPAAGTMLPLGTWQALSQSQSLQSLQTDQRLQSLHLECEKLKQRQQEIMRQQELMRQHANDIATSGMDPFLGLADHSRQESNDSGLGLGPLPHTPDFTYSMEDNMDGVSEGAPSLDTQDLSSLDPSDDLVASLQLSDDFLEDVQALINPLNPLHPLHPTSKTDNVLTWL</sequence>
<feature type="region of interest" description="Disordered" evidence="15">
    <location>
        <begin position="394"/>
        <end position="417"/>
    </location>
</feature>
<dbReference type="Proteomes" id="UP000515158">
    <property type="component" value="Unplaced"/>
</dbReference>
<dbReference type="InParanoid" id="A0A6P8YFI9"/>
<keyword evidence="5" id="KW-0678">Repressor</keyword>
<evidence type="ECO:0000256" key="8">
    <source>
        <dbReference type="ARBA" id="ARBA00022949"/>
    </source>
</evidence>
<comment type="similarity">
    <text evidence="13">Belongs to the YAP1 family.</text>
</comment>
<keyword evidence="6" id="KW-0597">Phosphoprotein</keyword>
<keyword evidence="17" id="KW-1185">Reference proteome</keyword>
<feature type="coiled-coil region" evidence="14">
    <location>
        <begin position="325"/>
        <end position="355"/>
    </location>
</feature>
<dbReference type="Gene3D" id="2.20.70.10">
    <property type="match status" value="2"/>
</dbReference>
<evidence type="ECO:0000256" key="7">
    <source>
        <dbReference type="ARBA" id="ARBA00022737"/>
    </source>
</evidence>
<evidence type="ECO:0000313" key="17">
    <source>
        <dbReference type="Proteomes" id="UP000515158"/>
    </source>
</evidence>
<dbReference type="GO" id="GO:0070161">
    <property type="term" value="C:anchoring junction"/>
    <property type="evidence" value="ECO:0007669"/>
    <property type="project" value="UniProtKB-SubCell"/>
</dbReference>
<dbReference type="GO" id="GO:0003713">
    <property type="term" value="F:transcription coactivator activity"/>
    <property type="evidence" value="ECO:0007669"/>
    <property type="project" value="TreeGrafter"/>
</dbReference>
<feature type="compositionally biased region" description="Low complexity" evidence="15">
    <location>
        <begin position="204"/>
        <end position="245"/>
    </location>
</feature>
<dbReference type="PANTHER" id="PTHR17616:SF8">
    <property type="entry name" value="TRANSCRIPTIONAL COACTIVATOR YORKIE"/>
    <property type="match status" value="1"/>
</dbReference>
<accession>A0A6P8YFI9</accession>
<dbReference type="InterPro" id="IPR001202">
    <property type="entry name" value="WW_dom"/>
</dbReference>
<dbReference type="AlphaFoldDB" id="A0A6P8YFI9"/>
<feature type="domain" description="WW" evidence="16">
    <location>
        <begin position="255"/>
        <end position="288"/>
    </location>
</feature>
<evidence type="ECO:0000256" key="13">
    <source>
        <dbReference type="ARBA" id="ARBA00038057"/>
    </source>
</evidence>
<feature type="region of interest" description="Disordered" evidence="15">
    <location>
        <begin position="369"/>
        <end position="388"/>
    </location>
</feature>
<dbReference type="PROSITE" id="PS01159">
    <property type="entry name" value="WW_DOMAIN_1"/>
    <property type="match status" value="2"/>
</dbReference>
<evidence type="ECO:0000256" key="5">
    <source>
        <dbReference type="ARBA" id="ARBA00022491"/>
    </source>
</evidence>
<keyword evidence="14" id="KW-0175">Coiled coil</keyword>
<dbReference type="KEGG" id="tpal:117641761"/>
<evidence type="ECO:0000256" key="3">
    <source>
        <dbReference type="ARBA" id="ARBA00004496"/>
    </source>
</evidence>
<dbReference type="CDD" id="cd00201">
    <property type="entry name" value="WW"/>
    <property type="match status" value="2"/>
</dbReference>
<evidence type="ECO:0000256" key="1">
    <source>
        <dbReference type="ARBA" id="ARBA00004123"/>
    </source>
</evidence>
<keyword evidence="12" id="KW-0539">Nucleus</keyword>
<evidence type="ECO:0000256" key="10">
    <source>
        <dbReference type="ARBA" id="ARBA00023159"/>
    </source>
</evidence>
<feature type="compositionally biased region" description="Polar residues" evidence="15">
    <location>
        <begin position="52"/>
        <end position="67"/>
    </location>
</feature>
<dbReference type="PANTHER" id="PTHR17616">
    <property type="entry name" value="YES-ASSOCIATED PROTEIN YAP1 FAMILY MEMBER"/>
    <property type="match status" value="1"/>
</dbReference>
<dbReference type="FunFam" id="2.20.70.10:FF:000019">
    <property type="entry name" value="Putative transcriptional coactivator YAP1"/>
    <property type="match status" value="1"/>
</dbReference>
<dbReference type="FunCoup" id="A0A6P8YFI9">
    <property type="interactions" value="325"/>
</dbReference>
<reference evidence="18" key="1">
    <citation type="submission" date="2025-08" db="UniProtKB">
        <authorList>
            <consortium name="RefSeq"/>
        </authorList>
    </citation>
    <scope>IDENTIFICATION</scope>
    <source>
        <tissue evidence="18">Total insect</tissue>
    </source>
</reference>
<dbReference type="GO" id="GO:0005634">
    <property type="term" value="C:nucleus"/>
    <property type="evidence" value="ECO:0007669"/>
    <property type="project" value="UniProtKB-SubCell"/>
</dbReference>
<protein>
    <submittedName>
        <fullName evidence="18">Transcriptional coactivator yorkie isoform X1</fullName>
    </submittedName>
</protein>
<feature type="region of interest" description="Disordered" evidence="15">
    <location>
        <begin position="105"/>
        <end position="150"/>
    </location>
</feature>
<organism evidence="18">
    <name type="scientific">Thrips palmi</name>
    <name type="common">Melon thrips</name>
    <dbReference type="NCBI Taxonomy" id="161013"/>
    <lineage>
        <taxon>Eukaryota</taxon>
        <taxon>Metazoa</taxon>
        <taxon>Ecdysozoa</taxon>
        <taxon>Arthropoda</taxon>
        <taxon>Hexapoda</taxon>
        <taxon>Insecta</taxon>
        <taxon>Pterygota</taxon>
        <taxon>Neoptera</taxon>
        <taxon>Paraneoptera</taxon>
        <taxon>Thysanoptera</taxon>
        <taxon>Terebrantia</taxon>
        <taxon>Thripoidea</taxon>
        <taxon>Thripidae</taxon>
        <taxon>Thrips</taxon>
    </lineage>
</organism>